<dbReference type="EMBL" id="BLXT01004485">
    <property type="protein sequence ID" value="GFO13386.1"/>
    <property type="molecule type" value="Genomic_DNA"/>
</dbReference>
<accession>A0AAV4AYQ0</accession>
<evidence type="ECO:0000313" key="2">
    <source>
        <dbReference type="Proteomes" id="UP000735302"/>
    </source>
</evidence>
<keyword evidence="2" id="KW-1185">Reference proteome</keyword>
<sequence length="89" mass="9663">VRCHLLHTVCSSLESRPQHPVDLRNLQAYRPVASPPGDNGTCPLSGHLSGDRRLLWPQRLCPFVAAGTIVDRDTLSCVPLARAISLAVI</sequence>
<feature type="non-terminal residue" evidence="1">
    <location>
        <position position="1"/>
    </location>
</feature>
<protein>
    <submittedName>
        <fullName evidence="1">Uncharacterized protein</fullName>
    </submittedName>
</protein>
<gene>
    <name evidence="1" type="ORF">PoB_003989100</name>
</gene>
<comment type="caution">
    <text evidence="1">The sequence shown here is derived from an EMBL/GenBank/DDBJ whole genome shotgun (WGS) entry which is preliminary data.</text>
</comment>
<organism evidence="1 2">
    <name type="scientific">Plakobranchus ocellatus</name>
    <dbReference type="NCBI Taxonomy" id="259542"/>
    <lineage>
        <taxon>Eukaryota</taxon>
        <taxon>Metazoa</taxon>
        <taxon>Spiralia</taxon>
        <taxon>Lophotrochozoa</taxon>
        <taxon>Mollusca</taxon>
        <taxon>Gastropoda</taxon>
        <taxon>Heterobranchia</taxon>
        <taxon>Euthyneura</taxon>
        <taxon>Panpulmonata</taxon>
        <taxon>Sacoglossa</taxon>
        <taxon>Placobranchoidea</taxon>
        <taxon>Plakobranchidae</taxon>
        <taxon>Plakobranchus</taxon>
    </lineage>
</organism>
<dbReference type="Proteomes" id="UP000735302">
    <property type="component" value="Unassembled WGS sequence"/>
</dbReference>
<evidence type="ECO:0000313" key="1">
    <source>
        <dbReference type="EMBL" id="GFO13386.1"/>
    </source>
</evidence>
<dbReference type="AlphaFoldDB" id="A0AAV4AYQ0"/>
<name>A0AAV4AYQ0_9GAST</name>
<proteinExistence type="predicted"/>
<reference evidence="1 2" key="1">
    <citation type="journal article" date="2021" name="Elife">
        <title>Chloroplast acquisition without the gene transfer in kleptoplastic sea slugs, Plakobranchus ocellatus.</title>
        <authorList>
            <person name="Maeda T."/>
            <person name="Takahashi S."/>
            <person name="Yoshida T."/>
            <person name="Shimamura S."/>
            <person name="Takaki Y."/>
            <person name="Nagai Y."/>
            <person name="Toyoda A."/>
            <person name="Suzuki Y."/>
            <person name="Arimoto A."/>
            <person name="Ishii H."/>
            <person name="Satoh N."/>
            <person name="Nishiyama T."/>
            <person name="Hasebe M."/>
            <person name="Maruyama T."/>
            <person name="Minagawa J."/>
            <person name="Obokata J."/>
            <person name="Shigenobu S."/>
        </authorList>
    </citation>
    <scope>NUCLEOTIDE SEQUENCE [LARGE SCALE GENOMIC DNA]</scope>
</reference>